<dbReference type="RefSeq" id="WP_324726138.1">
    <property type="nucleotide sequence ID" value="NZ_CP139781.1"/>
</dbReference>
<keyword evidence="8" id="KW-1185">Reference proteome</keyword>
<keyword evidence="4" id="KW-0677">Repeat</keyword>
<dbReference type="SUPFAM" id="SSF48452">
    <property type="entry name" value="TPR-like"/>
    <property type="match status" value="1"/>
</dbReference>
<dbReference type="PANTHER" id="PTHR44835">
    <property type="entry name" value="UDP-N-ACETYLGLUCOSAMINE--PEPTIDE N-ACETYLGLUCOSAMINYLTRANSFERASE SPINDLY-RELATED"/>
    <property type="match status" value="1"/>
</dbReference>
<dbReference type="Gene3D" id="3.40.50.11380">
    <property type="match status" value="1"/>
</dbReference>
<dbReference type="Pfam" id="PF13428">
    <property type="entry name" value="TPR_14"/>
    <property type="match status" value="1"/>
</dbReference>
<dbReference type="InterPro" id="IPR011990">
    <property type="entry name" value="TPR-like_helical_dom_sf"/>
</dbReference>
<evidence type="ECO:0000259" key="6">
    <source>
        <dbReference type="Pfam" id="PF13844"/>
    </source>
</evidence>
<organism evidence="7 8">
    <name type="scientific">Actomonas aquatica</name>
    <dbReference type="NCBI Taxonomy" id="2866162"/>
    <lineage>
        <taxon>Bacteria</taxon>
        <taxon>Pseudomonadati</taxon>
        <taxon>Verrucomicrobiota</taxon>
        <taxon>Opitutia</taxon>
        <taxon>Opitutales</taxon>
        <taxon>Opitutaceae</taxon>
        <taxon>Actomonas</taxon>
    </lineage>
</organism>
<evidence type="ECO:0000256" key="5">
    <source>
        <dbReference type="ARBA" id="ARBA00022803"/>
    </source>
</evidence>
<protein>
    <recommendedName>
        <fullName evidence="6">O-GlcNAc transferase C-terminal domain-containing protein</fullName>
    </recommendedName>
</protein>
<evidence type="ECO:0000256" key="4">
    <source>
        <dbReference type="ARBA" id="ARBA00022737"/>
    </source>
</evidence>
<gene>
    <name evidence="7" type="ORF">K1X11_007770</name>
</gene>
<reference evidence="7 8" key="1">
    <citation type="submission" date="2023-12" db="EMBL/GenBank/DDBJ databases">
        <title>Description of an unclassified Opitutus bacterium of Verrucomicrobiota.</title>
        <authorList>
            <person name="Zhang D.-F."/>
        </authorList>
    </citation>
    <scope>NUCLEOTIDE SEQUENCE [LARGE SCALE GENOMIC DNA]</scope>
    <source>
        <strain evidence="7 8">WL0086</strain>
    </source>
</reference>
<dbReference type="EMBL" id="CP139781">
    <property type="protein sequence ID" value="WRQ89302.1"/>
    <property type="molecule type" value="Genomic_DNA"/>
</dbReference>
<feature type="domain" description="O-GlcNAc transferase C-terminal" evidence="6">
    <location>
        <begin position="401"/>
        <end position="589"/>
    </location>
</feature>
<evidence type="ECO:0000313" key="8">
    <source>
        <dbReference type="Proteomes" id="UP000738431"/>
    </source>
</evidence>
<evidence type="ECO:0000256" key="3">
    <source>
        <dbReference type="ARBA" id="ARBA00022679"/>
    </source>
</evidence>
<proteinExistence type="predicted"/>
<dbReference type="Gene3D" id="1.25.40.10">
    <property type="entry name" value="Tetratricopeptide repeat domain"/>
    <property type="match status" value="1"/>
</dbReference>
<name>A0ABZ1CDC0_9BACT</name>
<dbReference type="InterPro" id="IPR051939">
    <property type="entry name" value="Glycosyltr_41/O-GlcNAc_trsf"/>
</dbReference>
<dbReference type="Gene3D" id="3.40.50.2000">
    <property type="entry name" value="Glycogen Phosphorylase B"/>
    <property type="match status" value="1"/>
</dbReference>
<dbReference type="InterPro" id="IPR029489">
    <property type="entry name" value="OGT/SEC/SPY_C"/>
</dbReference>
<keyword evidence="2" id="KW-0328">Glycosyltransferase</keyword>
<dbReference type="Proteomes" id="UP000738431">
    <property type="component" value="Chromosome"/>
</dbReference>
<dbReference type="Pfam" id="PF13844">
    <property type="entry name" value="Glyco_transf_41"/>
    <property type="match status" value="1"/>
</dbReference>
<accession>A0ABZ1CDC0</accession>
<comment type="pathway">
    <text evidence="1">Protein modification; protein glycosylation.</text>
</comment>
<keyword evidence="5" id="KW-0802">TPR repeat</keyword>
<evidence type="ECO:0000313" key="7">
    <source>
        <dbReference type="EMBL" id="WRQ89302.1"/>
    </source>
</evidence>
<evidence type="ECO:0000256" key="2">
    <source>
        <dbReference type="ARBA" id="ARBA00022676"/>
    </source>
</evidence>
<dbReference type="PANTHER" id="PTHR44835:SF1">
    <property type="entry name" value="PROTEIN O-GLCNAC TRANSFERASE"/>
    <property type="match status" value="1"/>
</dbReference>
<evidence type="ECO:0000256" key="1">
    <source>
        <dbReference type="ARBA" id="ARBA00004922"/>
    </source>
</evidence>
<sequence>MPVAATAPQATRAPSSTSSVADHFTAALEAAIAAPTDSAALSAFRAARLELAQAVAELAPTELQSPLATAARSAVTALCASGLLDLAPEPAETALLAELHPRQWNQLLAGMLLTAAWRWDAAPSFDDVPNDLWGLFARWSLLPVQSFTQLGDAQRYADAQLPRLESLAKWVERNWGSAAVRAATQAYLATSNSIPLYFSAGDLRRHAEARGRILQRAFNTDPAGTIRPEAFERYGRPLRIGFVNRHFGSQTETYTTLPTFEHLDPERYELVLFSLHENGSTLENHCRSRATEFHVLPADDVPAQVETIRLAAVDVLVFGTNVTAVVNEVTRLATHRMAPLQVVNNSSCITSGLPEVDVYVSGDLTEITDAARQFSERLALLPGPAHAFNYEADAEEPTTSPTRADYGIADDALLFVSAANYYKLVPEIQHTWAKLLTAHPTAHLLVHPFNPNWSSSYPMERFRAEFDAVLAAHGVTADRLTISDTFFPSRTDVKQLLALGDIYLDTFPFSGVNSLVDPLELGLPVVAWDGETFRSRMAGALLRQLELPEFIATDEASYLQIVWQLATDPAHRATTAQRIQNAMHGAPLFLDPLAASDAFGALMEQAYDDLATQGVRPFTKQADRVIQVDRDIDVAALLAEAKSAAEIYDFEGVLTATRAILAVRPNHPEARRAHARALLETHRADRATTYFLSSLQGAEEDATIWFDVARALHASGDTAQALAALEASLRLDAGNLEGWIMMADLADAAGSTDIAEEARNVARQLAPEDPRLAAA</sequence>
<keyword evidence="3" id="KW-0808">Transferase</keyword>